<name>A0A409XH07_PSICY</name>
<sequence length="161" mass="18267">MIIYIHTPGSGANLSRLVSRLLVVHLFVEIASIFKTTRQILTLVLSTLALILIITNSVILKHAPFWDTYWQRWVNPRVVGWVSNARVNVPVLINIVADLTFAVGTIISMVRWIGKMPYDDCHSRYSWQDKTTIPPHPKCKDWKLVLNIIMGFTAAFGILLA</sequence>
<dbReference type="EMBL" id="NHYD01001756">
    <property type="protein sequence ID" value="PPQ90021.1"/>
    <property type="molecule type" value="Genomic_DNA"/>
</dbReference>
<organism evidence="2 3">
    <name type="scientific">Psilocybe cyanescens</name>
    <dbReference type="NCBI Taxonomy" id="93625"/>
    <lineage>
        <taxon>Eukaryota</taxon>
        <taxon>Fungi</taxon>
        <taxon>Dikarya</taxon>
        <taxon>Basidiomycota</taxon>
        <taxon>Agaricomycotina</taxon>
        <taxon>Agaricomycetes</taxon>
        <taxon>Agaricomycetidae</taxon>
        <taxon>Agaricales</taxon>
        <taxon>Agaricineae</taxon>
        <taxon>Strophariaceae</taxon>
        <taxon>Psilocybe</taxon>
    </lineage>
</organism>
<dbReference type="AlphaFoldDB" id="A0A409XH07"/>
<keyword evidence="3" id="KW-1185">Reference proteome</keyword>
<keyword evidence="1" id="KW-1133">Transmembrane helix</keyword>
<evidence type="ECO:0000313" key="2">
    <source>
        <dbReference type="EMBL" id="PPQ90021.1"/>
    </source>
</evidence>
<proteinExistence type="predicted"/>
<dbReference type="Proteomes" id="UP000283269">
    <property type="component" value="Unassembled WGS sequence"/>
</dbReference>
<evidence type="ECO:0000256" key="1">
    <source>
        <dbReference type="SAM" id="Phobius"/>
    </source>
</evidence>
<reference evidence="2 3" key="1">
    <citation type="journal article" date="2018" name="Evol. Lett.">
        <title>Horizontal gene cluster transfer increased hallucinogenic mushroom diversity.</title>
        <authorList>
            <person name="Reynolds H.T."/>
            <person name="Vijayakumar V."/>
            <person name="Gluck-Thaler E."/>
            <person name="Korotkin H.B."/>
            <person name="Matheny P.B."/>
            <person name="Slot J.C."/>
        </authorList>
    </citation>
    <scope>NUCLEOTIDE SEQUENCE [LARGE SCALE GENOMIC DNA]</scope>
    <source>
        <strain evidence="2 3">2631</strain>
    </source>
</reference>
<feature type="transmembrane region" description="Helical" evidence="1">
    <location>
        <begin position="91"/>
        <end position="114"/>
    </location>
</feature>
<keyword evidence="1" id="KW-0812">Transmembrane</keyword>
<feature type="transmembrane region" description="Helical" evidence="1">
    <location>
        <begin position="144"/>
        <end position="160"/>
    </location>
</feature>
<evidence type="ECO:0000313" key="3">
    <source>
        <dbReference type="Proteomes" id="UP000283269"/>
    </source>
</evidence>
<protein>
    <submittedName>
        <fullName evidence="2">Uncharacterized protein</fullName>
    </submittedName>
</protein>
<accession>A0A409XH07</accession>
<keyword evidence="1" id="KW-0472">Membrane</keyword>
<comment type="caution">
    <text evidence="2">The sequence shown here is derived from an EMBL/GenBank/DDBJ whole genome shotgun (WGS) entry which is preliminary data.</text>
</comment>
<gene>
    <name evidence="2" type="ORF">CVT25_009661</name>
</gene>
<feature type="transmembrane region" description="Helical" evidence="1">
    <location>
        <begin position="41"/>
        <end position="60"/>
    </location>
</feature>
<dbReference type="InParanoid" id="A0A409XH07"/>